<keyword evidence="2" id="KW-0964">Secreted</keyword>
<comment type="subcellular location">
    <subcellularLocation>
        <location evidence="2">Secreted</location>
    </subcellularLocation>
</comment>
<evidence type="ECO:0000256" key="3">
    <source>
        <dbReference type="SAM" id="SignalP"/>
    </source>
</evidence>
<dbReference type="PROSITE" id="PS51318">
    <property type="entry name" value="TAT"/>
    <property type="match status" value="1"/>
</dbReference>
<dbReference type="InterPro" id="IPR006626">
    <property type="entry name" value="PbH1"/>
</dbReference>
<dbReference type="RefSeq" id="WP_106239976.1">
    <property type="nucleotide sequence ID" value="NZ_PVZC01000001.1"/>
</dbReference>
<gene>
    <name evidence="5" type="ORF">CLV72_1011029</name>
</gene>
<feature type="signal peptide" evidence="3">
    <location>
        <begin position="1"/>
        <end position="31"/>
    </location>
</feature>
<dbReference type="SUPFAM" id="SSF51126">
    <property type="entry name" value="Pectin lyase-like"/>
    <property type="match status" value="1"/>
</dbReference>
<evidence type="ECO:0000313" key="6">
    <source>
        <dbReference type="Proteomes" id="UP000237846"/>
    </source>
</evidence>
<feature type="chain" id="PRO_5015485542" evidence="3">
    <location>
        <begin position="32"/>
        <end position="331"/>
    </location>
</feature>
<dbReference type="GO" id="GO:0000272">
    <property type="term" value="P:polysaccharide catabolic process"/>
    <property type="evidence" value="ECO:0007669"/>
    <property type="project" value="UniProtKB-KW"/>
</dbReference>
<dbReference type="PANTHER" id="PTHR31683">
    <property type="entry name" value="PECTATE LYASE 18-RELATED"/>
    <property type="match status" value="1"/>
</dbReference>
<evidence type="ECO:0000256" key="2">
    <source>
        <dbReference type="RuleBase" id="RU361173"/>
    </source>
</evidence>
<feature type="domain" description="Pectate lyase" evidence="4">
    <location>
        <begin position="63"/>
        <end position="269"/>
    </location>
</feature>
<dbReference type="Gene3D" id="2.160.20.10">
    <property type="entry name" value="Single-stranded right-handed beta-helix, Pectin lyase-like"/>
    <property type="match status" value="1"/>
</dbReference>
<reference evidence="5 6" key="1">
    <citation type="submission" date="2018-03" db="EMBL/GenBank/DDBJ databases">
        <title>Genomic Encyclopedia of Archaeal and Bacterial Type Strains, Phase II (KMG-II): from individual species to whole genera.</title>
        <authorList>
            <person name="Goeker M."/>
        </authorList>
    </citation>
    <scope>NUCLEOTIDE SEQUENCE [LARGE SCALE GENOMIC DNA]</scope>
    <source>
        <strain evidence="5 6">DSM 45601</strain>
    </source>
</reference>
<dbReference type="AlphaFoldDB" id="A0A2T0QER7"/>
<sequence>MPDRPLTRRGLLAGTAATAALLAGGAGRAWASPSPARAAAAAQTADSFAGVPALGLSGTTGGIAGPTVTVTDADSFLDYCDRNEPYVIQVSGTMHITSKQGVRSDKTIIGLGTDAEISGGGLDMYRRQNVIIRNLRFTGAEDDAISVQQSSHHIWIDHCDFSTGADGLIDIVRGADYVTVSWNHFHDHSKTMLIGHSDANGSQDRGHLRVSFHHNYFDGTEQRHPRVRFGEPVHVYSNYFRANGLYGVASTEDAGVLVEGNYFEDVAHPVYSGYDESGPGRVVERGNVYVRSGAPETLGTVAEPRAYYSYTLDDPASLPRTIPAGVGVGRI</sequence>
<dbReference type="GO" id="GO:0005576">
    <property type="term" value="C:extracellular region"/>
    <property type="evidence" value="ECO:0007669"/>
    <property type="project" value="UniProtKB-SubCell"/>
</dbReference>
<accession>A0A2T0QER7</accession>
<evidence type="ECO:0000313" key="5">
    <source>
        <dbReference type="EMBL" id="PRY02427.1"/>
    </source>
</evidence>
<dbReference type="SMART" id="SM00710">
    <property type="entry name" value="PbH1"/>
    <property type="match status" value="4"/>
</dbReference>
<name>A0A2T0QER7_9ACTN</name>
<evidence type="ECO:0000259" key="4">
    <source>
        <dbReference type="SMART" id="SM00656"/>
    </source>
</evidence>
<dbReference type="InterPro" id="IPR012334">
    <property type="entry name" value="Pectin_lyas_fold"/>
</dbReference>
<dbReference type="Pfam" id="PF00544">
    <property type="entry name" value="Pectate_lyase_4"/>
    <property type="match status" value="1"/>
</dbReference>
<dbReference type="SMART" id="SM00656">
    <property type="entry name" value="Amb_all"/>
    <property type="match status" value="1"/>
</dbReference>
<dbReference type="EMBL" id="PVZC01000001">
    <property type="protein sequence ID" value="PRY02427.1"/>
    <property type="molecule type" value="Genomic_DNA"/>
</dbReference>
<keyword evidence="1 2" id="KW-0456">Lyase</keyword>
<dbReference type="PANTHER" id="PTHR31683:SF18">
    <property type="entry name" value="PECTATE LYASE 21-RELATED"/>
    <property type="match status" value="1"/>
</dbReference>
<organism evidence="5 6">
    <name type="scientific">Allonocardiopsis opalescens</name>
    <dbReference type="NCBI Taxonomy" id="1144618"/>
    <lineage>
        <taxon>Bacteria</taxon>
        <taxon>Bacillati</taxon>
        <taxon>Actinomycetota</taxon>
        <taxon>Actinomycetes</taxon>
        <taxon>Streptosporangiales</taxon>
        <taxon>Allonocardiopsis</taxon>
    </lineage>
</organism>
<proteinExistence type="inferred from homology"/>
<dbReference type="InterPro" id="IPR011050">
    <property type="entry name" value="Pectin_lyase_fold/virulence"/>
</dbReference>
<evidence type="ECO:0000256" key="1">
    <source>
        <dbReference type="ARBA" id="ARBA00023239"/>
    </source>
</evidence>
<dbReference type="Proteomes" id="UP000237846">
    <property type="component" value="Unassembled WGS sequence"/>
</dbReference>
<keyword evidence="2" id="KW-0119">Carbohydrate metabolism</keyword>
<dbReference type="InterPro" id="IPR002022">
    <property type="entry name" value="Pec_lyase"/>
</dbReference>
<comment type="caution">
    <text evidence="5">The sequence shown here is derived from an EMBL/GenBank/DDBJ whole genome shotgun (WGS) entry which is preliminary data.</text>
</comment>
<keyword evidence="3" id="KW-0732">Signal</keyword>
<dbReference type="InterPro" id="IPR045032">
    <property type="entry name" value="PEL"/>
</dbReference>
<keyword evidence="6" id="KW-1185">Reference proteome</keyword>
<dbReference type="InterPro" id="IPR006311">
    <property type="entry name" value="TAT_signal"/>
</dbReference>
<comment type="similarity">
    <text evidence="2">Belongs to the polysaccharide lyase 1 family.</text>
</comment>
<keyword evidence="2" id="KW-0624">Polysaccharide degradation</keyword>
<dbReference type="GO" id="GO:0030570">
    <property type="term" value="F:pectate lyase activity"/>
    <property type="evidence" value="ECO:0007669"/>
    <property type="project" value="InterPro"/>
</dbReference>
<dbReference type="OrthoDB" id="9804661at2"/>
<protein>
    <submittedName>
        <fullName evidence="5">Pectate lyase</fullName>
    </submittedName>
</protein>